<evidence type="ECO:0000313" key="2">
    <source>
        <dbReference type="EMBL" id="KAF0761137.1"/>
    </source>
</evidence>
<accession>A0A6G0YTT6</accession>
<evidence type="ECO:0000313" key="3">
    <source>
        <dbReference type="Proteomes" id="UP000478052"/>
    </source>
</evidence>
<keyword evidence="1" id="KW-0812">Transmembrane</keyword>
<dbReference type="Proteomes" id="UP000478052">
    <property type="component" value="Unassembled WGS sequence"/>
</dbReference>
<dbReference type="EMBL" id="VUJU01002483">
    <property type="protein sequence ID" value="KAF0761137.1"/>
    <property type="molecule type" value="Genomic_DNA"/>
</dbReference>
<keyword evidence="1" id="KW-1133">Transmembrane helix</keyword>
<evidence type="ECO:0000256" key="1">
    <source>
        <dbReference type="SAM" id="Phobius"/>
    </source>
</evidence>
<keyword evidence="3" id="KW-1185">Reference proteome</keyword>
<protein>
    <submittedName>
        <fullName evidence="2">Uncharacterized protein</fullName>
    </submittedName>
</protein>
<proteinExistence type="predicted"/>
<sequence>MYIVYRYMNNLLLIFQPMLSLLITIFKNTYKYRLLTRSIIRSVNNEKIKKLAKNNLNRIQNIKNTYVNII</sequence>
<feature type="transmembrane region" description="Helical" evidence="1">
    <location>
        <begin position="12"/>
        <end position="30"/>
    </location>
</feature>
<name>A0A6G0YTT6_APHCR</name>
<reference evidence="2 3" key="1">
    <citation type="submission" date="2019-08" db="EMBL/GenBank/DDBJ databases">
        <title>Whole genome of Aphis craccivora.</title>
        <authorList>
            <person name="Voronova N.V."/>
            <person name="Shulinski R.S."/>
            <person name="Bandarenka Y.V."/>
            <person name="Zhorov D.G."/>
            <person name="Warner D."/>
        </authorList>
    </citation>
    <scope>NUCLEOTIDE SEQUENCE [LARGE SCALE GENOMIC DNA]</scope>
    <source>
        <strain evidence="2">180601</strain>
        <tissue evidence="2">Whole Body</tissue>
    </source>
</reference>
<organism evidence="2 3">
    <name type="scientific">Aphis craccivora</name>
    <name type="common">Cowpea aphid</name>
    <dbReference type="NCBI Taxonomy" id="307492"/>
    <lineage>
        <taxon>Eukaryota</taxon>
        <taxon>Metazoa</taxon>
        <taxon>Ecdysozoa</taxon>
        <taxon>Arthropoda</taxon>
        <taxon>Hexapoda</taxon>
        <taxon>Insecta</taxon>
        <taxon>Pterygota</taxon>
        <taxon>Neoptera</taxon>
        <taxon>Paraneoptera</taxon>
        <taxon>Hemiptera</taxon>
        <taxon>Sternorrhyncha</taxon>
        <taxon>Aphidomorpha</taxon>
        <taxon>Aphidoidea</taxon>
        <taxon>Aphididae</taxon>
        <taxon>Aphidini</taxon>
        <taxon>Aphis</taxon>
        <taxon>Aphis</taxon>
    </lineage>
</organism>
<gene>
    <name evidence="2" type="ORF">FWK35_00006879</name>
</gene>
<keyword evidence="1" id="KW-0472">Membrane</keyword>
<dbReference type="AlphaFoldDB" id="A0A6G0YTT6"/>
<comment type="caution">
    <text evidence="2">The sequence shown here is derived from an EMBL/GenBank/DDBJ whole genome shotgun (WGS) entry which is preliminary data.</text>
</comment>